<evidence type="ECO:0000313" key="1">
    <source>
        <dbReference type="EMBL" id="MEA9435735.1"/>
    </source>
</evidence>
<protein>
    <submittedName>
        <fullName evidence="1">STY4851/ECs_5259 family protein</fullName>
    </submittedName>
</protein>
<reference evidence="1 2" key="1">
    <citation type="submission" date="2023-12" db="EMBL/GenBank/DDBJ databases">
        <title>Characterization of antibiotic resistance in Aeromonas spp. in hospital effluent.</title>
        <authorList>
            <person name="Negoseki B.R.S."/>
            <person name="Krul D."/>
            <person name="Siqueira A.C."/>
            <person name="Almeida M."/>
            <person name="Mesa D."/>
            <person name="Conte D."/>
            <person name="Dalla-Costa L.M."/>
        </authorList>
    </citation>
    <scope>NUCLEOTIDE SEQUENCE [LARGE SCALE GENOMIC DNA]</scope>
    <source>
        <strain evidence="1 2">36v</strain>
    </source>
</reference>
<keyword evidence="2" id="KW-1185">Reference proteome</keyword>
<dbReference type="RefSeq" id="WP_323580599.1">
    <property type="nucleotide sequence ID" value="NZ_JAYGOJ010000030.1"/>
</dbReference>
<evidence type="ECO:0000313" key="2">
    <source>
        <dbReference type="Proteomes" id="UP001304847"/>
    </source>
</evidence>
<accession>A0ABU5W489</accession>
<dbReference type="InterPro" id="IPR047879">
    <property type="entry name" value="YjiT"/>
</dbReference>
<dbReference type="Proteomes" id="UP001304847">
    <property type="component" value="Unassembled WGS sequence"/>
</dbReference>
<gene>
    <name evidence="1" type="ORF">VCX44_07800</name>
</gene>
<comment type="caution">
    <text evidence="1">The sequence shown here is derived from an EMBL/GenBank/DDBJ whole genome shotgun (WGS) entry which is preliminary data.</text>
</comment>
<dbReference type="NCBIfam" id="NF038336">
    <property type="entry name" value="YjiT_fam"/>
    <property type="match status" value="1"/>
</dbReference>
<dbReference type="EMBL" id="JAYGOJ010000030">
    <property type="protein sequence ID" value="MEA9435735.1"/>
    <property type="molecule type" value="Genomic_DNA"/>
</dbReference>
<name>A0ABU5W489_AERCA</name>
<proteinExistence type="predicted"/>
<sequence length="598" mass="66725">MQINQWISEFLARRGLKYPDERPLFAYKTSTDEFESLKRLLQNYADKFHLSRHYPAAWLLFAAEWWKRDYAGGAWRWGPLCEAAGLKSLSHDKIRNLVINGHQQWCLQTSIKTEGKRFIGLVAMSGGLPMRLVESAQGGLARLLRMVTEQALHYNLHDEQLRQAVEAQAALLPVCYQQSPVYELLDNLIKAVLHIRATYELHDVSDPIGKLQTECPDWEDIFPITLDSQAAASLIKGLVRSVVSIPPLSRQTPFQILKGLRLSTDGSPPQYELSFIMQAQANREHVANALGFPCEQLPPHFQLVLRVGAQEYMAGEALLRGDKYQLIAKPLPLIQALHDSAQLIVSRWGATLHIANLPGGEELSHDEPLIFENTPPFARLIAQGDARLKGSSALVAIPPKTIVFSEEGEAQELCNNLSNGMKLMELPAGDTRLVYQRQTFRVHISSSVPALPDSHWTGNTIEATSTPGLLFCGTPRLRVVQESGYASDVPSHELFASVQNSEQRLEQTKAPGLCRLIWRKDQQRLLSTRAVILPPDAGITYKPGISPLEGIIRLVNWPNLPVRSETEEIELKTKHDGSDLILDLKSNSARPVTSVPVS</sequence>
<organism evidence="1 2">
    <name type="scientific">Aeromonas caviae</name>
    <name type="common">Aeromonas punctata</name>
    <dbReference type="NCBI Taxonomy" id="648"/>
    <lineage>
        <taxon>Bacteria</taxon>
        <taxon>Pseudomonadati</taxon>
        <taxon>Pseudomonadota</taxon>
        <taxon>Gammaproteobacteria</taxon>
        <taxon>Aeromonadales</taxon>
        <taxon>Aeromonadaceae</taxon>
        <taxon>Aeromonas</taxon>
    </lineage>
</organism>